<reference evidence="2" key="1">
    <citation type="journal article" date="2022" name="bioRxiv">
        <title>Genomics of Preaxostyla Flagellates Illuminates Evolutionary Transitions and the Path Towards Mitochondrial Loss.</title>
        <authorList>
            <person name="Novak L.V.F."/>
            <person name="Treitli S.C."/>
            <person name="Pyrih J."/>
            <person name="Halakuc P."/>
            <person name="Pipaliya S.V."/>
            <person name="Vacek V."/>
            <person name="Brzon O."/>
            <person name="Soukal P."/>
            <person name="Eme L."/>
            <person name="Dacks J.B."/>
            <person name="Karnkowska A."/>
            <person name="Elias M."/>
            <person name="Hampl V."/>
        </authorList>
    </citation>
    <scope>NUCLEOTIDE SEQUENCE</scope>
    <source>
        <strain evidence="2">RCP-MX</strain>
    </source>
</reference>
<feature type="compositionally biased region" description="Low complexity" evidence="1">
    <location>
        <begin position="353"/>
        <end position="363"/>
    </location>
</feature>
<feature type="region of interest" description="Disordered" evidence="1">
    <location>
        <begin position="347"/>
        <end position="376"/>
    </location>
</feature>
<proteinExistence type="predicted"/>
<feature type="region of interest" description="Disordered" evidence="1">
    <location>
        <begin position="392"/>
        <end position="472"/>
    </location>
</feature>
<organism evidence="2 3">
    <name type="scientific">Paratrimastix pyriformis</name>
    <dbReference type="NCBI Taxonomy" id="342808"/>
    <lineage>
        <taxon>Eukaryota</taxon>
        <taxon>Metamonada</taxon>
        <taxon>Preaxostyla</taxon>
        <taxon>Paratrimastigidae</taxon>
        <taxon>Paratrimastix</taxon>
    </lineage>
</organism>
<evidence type="ECO:0000313" key="2">
    <source>
        <dbReference type="EMBL" id="KAJ4459180.1"/>
    </source>
</evidence>
<gene>
    <name evidence="2" type="ORF">PAPYR_4985</name>
</gene>
<name>A0ABQ8UR31_9EUKA</name>
<evidence type="ECO:0000313" key="3">
    <source>
        <dbReference type="Proteomes" id="UP001141327"/>
    </source>
</evidence>
<dbReference type="EMBL" id="JAPMOS010000022">
    <property type="protein sequence ID" value="KAJ4459180.1"/>
    <property type="molecule type" value="Genomic_DNA"/>
</dbReference>
<sequence>MAVFLAPPPFSTPLSCPELEDRIGGLLDGFFSNQGSSFEEIGLCILSSLAADSCVDEAFALLESILTVHDIDIYDYGARLVQLHEKAQCPTSPTTALASVLRHSAFVSSPTMAARSVWKEDARVVAPSDGDVAVLSRSAIMGVIWFYDLQGLLTRVSAMCQVCLPRAIDCDQSASQVTHPASPYVMGCSIVAVATALLARGFRPKRDPNAFFQTCVAVVCELCPATREGAAFDSLRTALLWGTAPEDRPSPVAQALADGFAFLRTPSSPRTTVLGGALRGCVEGRRSLGVDLTRVPADRRRTLERLRGDLTRAMGLICPEGASASVTSTGGVNPAPGQIPTIAVRRVRPRPEPAAASAVEAASPPSPPMRQAPGGTVSCSALTAWLLGDIGGADEDEEDEESEGGEYVGGAGDDEDDEDEGVDEYGGGAERHGGEGETGDDDDEVDGDGDRAEAQAVVFPHEGDAEEEAPPR</sequence>
<accession>A0ABQ8UR31</accession>
<comment type="caution">
    <text evidence="2">The sequence shown here is derived from an EMBL/GenBank/DDBJ whole genome shotgun (WGS) entry which is preliminary data.</text>
</comment>
<protein>
    <submittedName>
        <fullName evidence="2">Uncharacterized protein</fullName>
    </submittedName>
</protein>
<dbReference type="SUPFAM" id="SSF101478">
    <property type="entry name" value="ADP-ribosylglycohydrolase"/>
    <property type="match status" value="1"/>
</dbReference>
<feature type="compositionally biased region" description="Acidic residues" evidence="1">
    <location>
        <begin position="392"/>
        <end position="404"/>
    </location>
</feature>
<evidence type="ECO:0000256" key="1">
    <source>
        <dbReference type="SAM" id="MobiDB-lite"/>
    </source>
</evidence>
<dbReference type="InterPro" id="IPR036705">
    <property type="entry name" value="Ribosyl_crysJ1_sf"/>
</dbReference>
<dbReference type="Proteomes" id="UP001141327">
    <property type="component" value="Unassembled WGS sequence"/>
</dbReference>
<feature type="compositionally biased region" description="Acidic residues" evidence="1">
    <location>
        <begin position="437"/>
        <end position="447"/>
    </location>
</feature>
<feature type="compositionally biased region" description="Acidic residues" evidence="1">
    <location>
        <begin position="412"/>
        <end position="423"/>
    </location>
</feature>
<keyword evidence="3" id="KW-1185">Reference proteome</keyword>